<feature type="compositionally biased region" description="Low complexity" evidence="1">
    <location>
        <begin position="391"/>
        <end position="402"/>
    </location>
</feature>
<proteinExistence type="predicted"/>
<dbReference type="Gene3D" id="1.10.530.10">
    <property type="match status" value="1"/>
</dbReference>
<feature type="region of interest" description="Disordered" evidence="1">
    <location>
        <begin position="343"/>
        <end position="573"/>
    </location>
</feature>
<feature type="compositionally biased region" description="Low complexity" evidence="1">
    <location>
        <begin position="415"/>
        <end position="430"/>
    </location>
</feature>
<comment type="caution">
    <text evidence="2">The sequence shown here is derived from an EMBL/GenBank/DDBJ whole genome shotgun (WGS) entry which is preliminary data.</text>
</comment>
<reference evidence="2 3" key="1">
    <citation type="submission" date="2024-10" db="EMBL/GenBank/DDBJ databases">
        <title>The Natural Products Discovery Center: Release of the First 8490 Sequenced Strains for Exploring Actinobacteria Biosynthetic Diversity.</title>
        <authorList>
            <person name="Kalkreuter E."/>
            <person name="Kautsar S.A."/>
            <person name="Yang D."/>
            <person name="Bader C.D."/>
            <person name="Teijaro C.N."/>
            <person name="Fluegel L."/>
            <person name="Davis C.M."/>
            <person name="Simpson J.R."/>
            <person name="Lauterbach L."/>
            <person name="Steele A.D."/>
            <person name="Gui C."/>
            <person name="Meng S."/>
            <person name="Li G."/>
            <person name="Viehrig K."/>
            <person name="Ye F."/>
            <person name="Su P."/>
            <person name="Kiefer A.F."/>
            <person name="Nichols A."/>
            <person name="Cepeda A.J."/>
            <person name="Yan W."/>
            <person name="Fan B."/>
            <person name="Jiang Y."/>
            <person name="Adhikari A."/>
            <person name="Zheng C.-J."/>
            <person name="Schuster L."/>
            <person name="Cowan T.M."/>
            <person name="Smanski M.J."/>
            <person name="Chevrette M.G."/>
            <person name="De Carvalho L.P.S."/>
            <person name="Shen B."/>
        </authorList>
    </citation>
    <scope>NUCLEOTIDE SEQUENCE [LARGE SCALE GENOMIC DNA]</scope>
    <source>
        <strain evidence="2 3">NPDC003040</strain>
    </source>
</reference>
<feature type="compositionally biased region" description="Pro residues" evidence="1">
    <location>
        <begin position="527"/>
        <end position="542"/>
    </location>
</feature>
<dbReference type="PANTHER" id="PTHR30163:SF8">
    <property type="entry name" value="LYTIC MUREIN TRANSGLYCOSYLASE"/>
    <property type="match status" value="1"/>
</dbReference>
<sequence>MSALVLTGLVLSGSAAHTTPRTPDGLLASSIGTADPGTDQSVVIGPEPTQQQLMTPPLDEESLVDGTVPLHNVDLPNVPTRGIPEVALAAYRNAELSLQSSTPNCGMSWHLLAGIGKIESNHAGNGRTDAEGTTRGIIYGPALDGTLPGNEIIPAADGGYVRAVGPMQFLPGTWAIYAADGNGDRNTDPNNIFDAVLGAGKYLCSGDLDMRDQKQELRAVLRYNNSIEYASKVLSWSNAYKTGGAPAQGELAPIPDSTPDGGMPEGAGSSMSVGETVVADPAAPPEESPAPEATTDPPPSDAPDTTATTDPQTPRATLQLKIRVTINIPGRAPIPCGVFCPTQTLPKVPTIPVPTSPQPRPTTQTTTPTTTPSTTTPTTTSPTTRPPAPTPSTSAQPTTRQPVAPPPAATERKPSPTTTTAPPKPTTQAPPKSPAPQQSAPPPPPNQQQATPPPTTPKQQPAAPATPAPQQPATPAPQQQPVAPPPPQQPAAPAPPQPTTPPQPAAPPAPKPQPTTTVPVTPVSKQPAPPATPNPQPAPPAAPSTKQPPASQKPPAPAPVVPTTTLRPPTPQP</sequence>
<feature type="compositionally biased region" description="Low complexity" evidence="1">
    <location>
        <begin position="361"/>
        <end position="383"/>
    </location>
</feature>
<feature type="compositionally biased region" description="Low complexity" evidence="1">
    <location>
        <begin position="302"/>
        <end position="317"/>
    </location>
</feature>
<organism evidence="2 3">
    <name type="scientific">Nocardia suismassiliense</name>
    <dbReference type="NCBI Taxonomy" id="2077092"/>
    <lineage>
        <taxon>Bacteria</taxon>
        <taxon>Bacillati</taxon>
        <taxon>Actinomycetota</taxon>
        <taxon>Actinomycetes</taxon>
        <taxon>Mycobacteriales</taxon>
        <taxon>Nocardiaceae</taxon>
        <taxon>Nocardia</taxon>
    </lineage>
</organism>
<dbReference type="SUPFAM" id="SSF53955">
    <property type="entry name" value="Lysozyme-like"/>
    <property type="match status" value="1"/>
</dbReference>
<dbReference type="EMBL" id="JBIAPI010000008">
    <property type="protein sequence ID" value="MFF3226767.1"/>
    <property type="molecule type" value="Genomic_DNA"/>
</dbReference>
<dbReference type="InterPro" id="IPR023346">
    <property type="entry name" value="Lysozyme-like_dom_sf"/>
</dbReference>
<gene>
    <name evidence="2" type="ORF">ACFYV7_28500</name>
</gene>
<evidence type="ECO:0000313" key="2">
    <source>
        <dbReference type="EMBL" id="MFF3226767.1"/>
    </source>
</evidence>
<protein>
    <submittedName>
        <fullName evidence="2">Lytic transglycosylase domain-containing protein</fullName>
    </submittedName>
</protein>
<evidence type="ECO:0000313" key="3">
    <source>
        <dbReference type="Proteomes" id="UP001601948"/>
    </source>
</evidence>
<dbReference type="InterPro" id="IPR043426">
    <property type="entry name" value="MltB-like"/>
</dbReference>
<dbReference type="PRINTS" id="PR01217">
    <property type="entry name" value="PRICHEXTENSN"/>
</dbReference>
<dbReference type="CDD" id="cd13399">
    <property type="entry name" value="Slt35-like"/>
    <property type="match status" value="1"/>
</dbReference>
<feature type="compositionally biased region" description="Pro residues" evidence="1">
    <location>
        <begin position="482"/>
        <end position="513"/>
    </location>
</feature>
<dbReference type="Proteomes" id="UP001601948">
    <property type="component" value="Unassembled WGS sequence"/>
</dbReference>
<feature type="compositionally biased region" description="Pro residues" evidence="1">
    <location>
        <begin position="464"/>
        <end position="475"/>
    </location>
</feature>
<feature type="compositionally biased region" description="Pro residues" evidence="1">
    <location>
        <begin position="431"/>
        <end position="456"/>
    </location>
</feature>
<dbReference type="RefSeq" id="WP_387722254.1">
    <property type="nucleotide sequence ID" value="NZ_JBIAPI010000008.1"/>
</dbReference>
<dbReference type="PANTHER" id="PTHR30163">
    <property type="entry name" value="MEMBRANE-BOUND LYTIC MUREIN TRANSGLYCOSYLASE B"/>
    <property type="match status" value="1"/>
</dbReference>
<feature type="compositionally biased region" description="Pro residues" evidence="1">
    <location>
        <begin position="551"/>
        <end position="560"/>
    </location>
</feature>
<accession>A0ABW6QZS6</accession>
<feature type="compositionally biased region" description="Pro residues" evidence="1">
    <location>
        <begin position="349"/>
        <end position="360"/>
    </location>
</feature>
<name>A0ABW6QZS6_9NOCA</name>
<keyword evidence="3" id="KW-1185">Reference proteome</keyword>
<feature type="compositionally biased region" description="Low complexity" evidence="1">
    <location>
        <begin position="514"/>
        <end position="526"/>
    </location>
</feature>
<feature type="region of interest" description="Disordered" evidence="1">
    <location>
        <begin position="247"/>
        <end position="317"/>
    </location>
</feature>
<evidence type="ECO:0000256" key="1">
    <source>
        <dbReference type="SAM" id="MobiDB-lite"/>
    </source>
</evidence>